<accession>A0ABQ6MA71</accession>
<gene>
    <name evidence="2" type="ORF">TeGR_g1137</name>
</gene>
<evidence type="ECO:0000313" key="2">
    <source>
        <dbReference type="EMBL" id="GMI22489.1"/>
    </source>
</evidence>
<name>A0ABQ6MA71_9STRA</name>
<organism evidence="2 3">
    <name type="scientific">Tetraparma gracilis</name>
    <dbReference type="NCBI Taxonomy" id="2962635"/>
    <lineage>
        <taxon>Eukaryota</taxon>
        <taxon>Sar</taxon>
        <taxon>Stramenopiles</taxon>
        <taxon>Ochrophyta</taxon>
        <taxon>Bolidophyceae</taxon>
        <taxon>Parmales</taxon>
        <taxon>Triparmaceae</taxon>
        <taxon>Tetraparma</taxon>
    </lineage>
</organism>
<comment type="caution">
    <text evidence="2">The sequence shown here is derived from an EMBL/GenBank/DDBJ whole genome shotgun (WGS) entry which is preliminary data.</text>
</comment>
<feature type="region of interest" description="Disordered" evidence="1">
    <location>
        <begin position="1"/>
        <end position="23"/>
    </location>
</feature>
<evidence type="ECO:0000256" key="1">
    <source>
        <dbReference type="SAM" id="MobiDB-lite"/>
    </source>
</evidence>
<sequence>MSMGQLNSDKRAEAHAHNMKHNRLSLSRSAANLADALERLNPQTNLPISDYMSDPAGALVLWEEQGGAVQEKYGSVLDFLGVDNISDATVGITGITEAEKQAFTHVAPGVHMSESLTRIREYPRMTAHDHPASGSVRVAFELLSHKDAAFVAHGEGAMIIKNKETFAEDTMDNNAYQKAGGVGGARSVFLSYTDDEGITHGNALPPWNTCLYVMLVVEKSVLEEALLQAAKEKKRKASEM</sequence>
<protein>
    <submittedName>
        <fullName evidence="2">Uncharacterized protein</fullName>
    </submittedName>
</protein>
<keyword evidence="3" id="KW-1185">Reference proteome</keyword>
<dbReference type="Proteomes" id="UP001165060">
    <property type="component" value="Unassembled WGS sequence"/>
</dbReference>
<proteinExistence type="predicted"/>
<reference evidence="2 3" key="1">
    <citation type="journal article" date="2023" name="Commun. Biol.">
        <title>Genome analysis of Parmales, the sister group of diatoms, reveals the evolutionary specialization of diatoms from phago-mixotrophs to photoautotrophs.</title>
        <authorList>
            <person name="Ban H."/>
            <person name="Sato S."/>
            <person name="Yoshikawa S."/>
            <person name="Yamada K."/>
            <person name="Nakamura Y."/>
            <person name="Ichinomiya M."/>
            <person name="Sato N."/>
            <person name="Blanc-Mathieu R."/>
            <person name="Endo H."/>
            <person name="Kuwata A."/>
            <person name="Ogata H."/>
        </authorList>
    </citation>
    <scope>NUCLEOTIDE SEQUENCE [LARGE SCALE GENOMIC DNA]</scope>
</reference>
<evidence type="ECO:0000313" key="3">
    <source>
        <dbReference type="Proteomes" id="UP001165060"/>
    </source>
</evidence>
<dbReference type="EMBL" id="BRYB01005277">
    <property type="protein sequence ID" value="GMI22489.1"/>
    <property type="molecule type" value="Genomic_DNA"/>
</dbReference>